<feature type="chain" id="PRO_5028975025" description="Peptide N-acetyl-beta-D-glucosaminyl asparaginase amidase A N-terminal domain-containing protein" evidence="1">
    <location>
        <begin position="25"/>
        <end position="674"/>
    </location>
</feature>
<dbReference type="Pfam" id="PF12222">
    <property type="entry name" value="PNGaseA"/>
    <property type="match status" value="1"/>
</dbReference>
<dbReference type="EMBL" id="WOXT01000002">
    <property type="protein sequence ID" value="MUV14547.1"/>
    <property type="molecule type" value="Genomic_DNA"/>
</dbReference>
<feature type="signal peptide" evidence="1">
    <location>
        <begin position="1"/>
        <end position="24"/>
    </location>
</feature>
<feature type="domain" description="Peptide N-acetyl-beta-D-glucosaminyl asparaginase amidase A N-terminal" evidence="2">
    <location>
        <begin position="164"/>
        <end position="395"/>
    </location>
</feature>
<sequence>MKTQTALRASVLVGASLVVLGAGAFVATHTESHAAASARQVQPDKSAATNAAGLVAAALDPAAAGADPLQVEPRLPRAAGTPCVVNLLRDSQIPVNSIFSTNFTYAPPAGCPGAWAKVKLIIELEGPRQNGNPVSALSLQLTETGDPNSGWTSGALWAGAPQMTDDVPVWHMERDVTEYASLLRTSHPGVLSGRYDNVNFDFDDFLETPRATALLVFYPATAQTPAQRVADLVVPISSFEAHDHLPIAAFTGTFPRNIERAYLDVVSHVSGTGGGGNTRYWFACAPESVLAEFPYLHNSFAIGDLRHNFVSHMQGCGGGNYREVEIRIDGRLAGLAPVFPWLGSSINNGFRNTVDTPAPAAQALNWMPFRVDLTPFAGLLNNGAEHTVQARLLGVDSGLVSGHLVLYRDRNRAIVPGAVTSNTLAESTPSITDTLVETTATNEGIVTRHLTGEVSTRSVRSFRISGYVDTSRGRIVSTVQQRNYFVNRNIYDVLATGTVALWEDFDVSHDQKVRLTSSVDVTSRRVLGTTLLSEDKSYTTYPFTLDYLNAGRHRSDGEFSFAIPEEFSALVHQVRVQRTSQFRRGTARFETSLRDAFDGTREFIDPTGFFNWGSARDYLYTDNRGGCFSAGLTTMDGVLETRTRGQGCSNGVNSLRWYSHPDGSPDSMNWAPAP</sequence>
<comment type="caution">
    <text evidence="3">The sequence shown here is derived from an EMBL/GenBank/DDBJ whole genome shotgun (WGS) entry which is preliminary data.</text>
</comment>
<dbReference type="InterPro" id="IPR021102">
    <property type="entry name" value="PNGase_A"/>
</dbReference>
<accession>A0A7C9MMN6</accession>
<dbReference type="AlphaFoldDB" id="A0A7C9MMN6"/>
<dbReference type="Proteomes" id="UP000479692">
    <property type="component" value="Unassembled WGS sequence"/>
</dbReference>
<evidence type="ECO:0000313" key="3">
    <source>
        <dbReference type="EMBL" id="MUV14547.1"/>
    </source>
</evidence>
<dbReference type="RefSeq" id="WP_156641825.1">
    <property type="nucleotide sequence ID" value="NZ_WOXT01000002.1"/>
</dbReference>
<dbReference type="PANTHER" id="PTHR31104">
    <property type="entry name" value="PEPTIDE-N4-(N-ACETYL-BETA-GLUCOSAMINYL)ASPARAGINE AMIDASE A PROTEIN"/>
    <property type="match status" value="1"/>
</dbReference>
<keyword evidence="4" id="KW-1185">Reference proteome</keyword>
<evidence type="ECO:0000313" key="4">
    <source>
        <dbReference type="Proteomes" id="UP000479692"/>
    </source>
</evidence>
<organism evidence="3 4">
    <name type="scientific">Noviluteimonas gilva</name>
    <dbReference type="NCBI Taxonomy" id="2682097"/>
    <lineage>
        <taxon>Bacteria</taxon>
        <taxon>Pseudomonadati</taxon>
        <taxon>Pseudomonadota</taxon>
        <taxon>Gammaproteobacteria</taxon>
        <taxon>Lysobacterales</taxon>
        <taxon>Lysobacteraceae</taxon>
        <taxon>Noviluteimonas</taxon>
    </lineage>
</organism>
<keyword evidence="1" id="KW-0732">Signal</keyword>
<evidence type="ECO:0000259" key="2">
    <source>
        <dbReference type="Pfam" id="PF12222"/>
    </source>
</evidence>
<name>A0A7C9MMN6_9GAMM</name>
<gene>
    <name evidence="3" type="ORF">GN331_10040</name>
</gene>
<reference evidence="3 4" key="1">
    <citation type="submission" date="2019-12" db="EMBL/GenBank/DDBJ databases">
        <authorList>
            <person name="Xu J."/>
        </authorList>
    </citation>
    <scope>NUCLEOTIDE SEQUENCE [LARGE SCALE GENOMIC DNA]</scope>
    <source>
        <strain evidence="3 4">HX-5-24</strain>
    </source>
</reference>
<protein>
    <recommendedName>
        <fullName evidence="2">Peptide N-acetyl-beta-D-glucosaminyl asparaginase amidase A N-terminal domain-containing protein</fullName>
    </recommendedName>
</protein>
<evidence type="ECO:0000256" key="1">
    <source>
        <dbReference type="SAM" id="SignalP"/>
    </source>
</evidence>
<dbReference type="InterPro" id="IPR056948">
    <property type="entry name" value="PNGaseA_N"/>
</dbReference>
<proteinExistence type="predicted"/>